<accession>A0A4R9G7C9</accession>
<evidence type="ECO:0000256" key="2">
    <source>
        <dbReference type="SAM" id="Phobius"/>
    </source>
</evidence>
<keyword evidence="4" id="KW-1185">Reference proteome</keyword>
<comment type="caution">
    <text evidence="3">The sequence shown here is derived from an EMBL/GenBank/DDBJ whole genome shotgun (WGS) entry which is preliminary data.</text>
</comment>
<keyword evidence="2" id="KW-0472">Membrane</keyword>
<dbReference type="OrthoDB" id="328361at2"/>
<gene>
    <name evidence="3" type="ORF">EHO59_01960</name>
</gene>
<feature type="coiled-coil region" evidence="1">
    <location>
        <begin position="60"/>
        <end position="102"/>
    </location>
</feature>
<keyword evidence="2" id="KW-1133">Transmembrane helix</keyword>
<protein>
    <recommendedName>
        <fullName evidence="5">DUF1640 domain-containing protein</fullName>
    </recommendedName>
</protein>
<dbReference type="NCBIfam" id="NF047472">
    <property type="entry name" value="LA_3696_Nterm"/>
    <property type="match status" value="1"/>
</dbReference>
<keyword evidence="2" id="KW-0812">Transmembrane</keyword>
<evidence type="ECO:0000313" key="3">
    <source>
        <dbReference type="EMBL" id="TGK06910.1"/>
    </source>
</evidence>
<feature type="transmembrane region" description="Helical" evidence="2">
    <location>
        <begin position="152"/>
        <end position="173"/>
    </location>
</feature>
<dbReference type="EMBL" id="RQEP01000005">
    <property type="protein sequence ID" value="TGK06910.1"/>
    <property type="molecule type" value="Genomic_DNA"/>
</dbReference>
<dbReference type="AlphaFoldDB" id="A0A4R9G7C9"/>
<dbReference type="SUPFAM" id="SSF58113">
    <property type="entry name" value="Apolipoprotein A-I"/>
    <property type="match status" value="1"/>
</dbReference>
<dbReference type="Gene3D" id="1.20.58.130">
    <property type="match status" value="1"/>
</dbReference>
<reference evidence="3" key="1">
    <citation type="journal article" date="2019" name="PLoS Negl. Trop. Dis.">
        <title>Revisiting the worldwide diversity of Leptospira species in the environment.</title>
        <authorList>
            <person name="Vincent A.T."/>
            <person name="Schiettekatte O."/>
            <person name="Bourhy P."/>
            <person name="Veyrier F.J."/>
            <person name="Picardeau M."/>
        </authorList>
    </citation>
    <scope>NUCLEOTIDE SEQUENCE [LARGE SCALE GENOMIC DNA]</scope>
    <source>
        <strain evidence="3">SSS9</strain>
    </source>
</reference>
<evidence type="ECO:0000256" key="1">
    <source>
        <dbReference type="SAM" id="Coils"/>
    </source>
</evidence>
<dbReference type="RefSeq" id="WP_135584230.1">
    <property type="nucleotide sequence ID" value="NZ_RQEP01000005.1"/>
</dbReference>
<name>A0A4R9G7C9_9LEPT</name>
<organism evidence="3 4">
    <name type="scientific">Leptospira semungkisensis</name>
    <dbReference type="NCBI Taxonomy" id="2484985"/>
    <lineage>
        <taxon>Bacteria</taxon>
        <taxon>Pseudomonadati</taxon>
        <taxon>Spirochaetota</taxon>
        <taxon>Spirochaetia</taxon>
        <taxon>Leptospirales</taxon>
        <taxon>Leptospiraceae</taxon>
        <taxon>Leptospira</taxon>
    </lineage>
</organism>
<keyword evidence="1" id="KW-0175">Coiled coil</keyword>
<proteinExistence type="predicted"/>
<dbReference type="Proteomes" id="UP000297453">
    <property type="component" value="Unassembled WGS sequence"/>
</dbReference>
<sequence length="174" mass="20230">MRPKEIFVVPKELRDSLGEAGTEALVGLLNQTQTGGRKFMEETISERFERRLVEETGQLRLELRDEVAKLRGEMADFKLEIKQELQNEVGKLRQELTDFKLEVKEEFKRVWIAIAELKAEMHAGFAKIQEQFTEVYKELAEIHKSINNQTKWIIAGVFGAVFPIYLALIKLMYQ</sequence>
<evidence type="ECO:0000313" key="4">
    <source>
        <dbReference type="Proteomes" id="UP000297453"/>
    </source>
</evidence>
<evidence type="ECO:0008006" key="5">
    <source>
        <dbReference type="Google" id="ProtNLM"/>
    </source>
</evidence>